<accession>U1JS38</accession>
<reference evidence="2" key="2">
    <citation type="submission" date="2013-04" db="EMBL/GenBank/DDBJ databases">
        <title>Genome sequence of Pseudoalteromonas citrea.</title>
        <authorList>
            <person name="Xie B.-B."/>
            <person name="Rong J.-C."/>
            <person name="Qin Q.-L."/>
            <person name="Shu Y.-L."/>
            <person name="Zhang Y.-Z."/>
        </authorList>
    </citation>
    <scope>NUCLEOTIDE SEQUENCE</scope>
    <source>
        <strain evidence="2">NCIMB 1889</strain>
    </source>
</reference>
<dbReference type="EMBL" id="AHBZ02000049">
    <property type="protein sequence ID" value="ERG19807.1"/>
    <property type="molecule type" value="Genomic_DNA"/>
</dbReference>
<organism evidence="2">
    <name type="scientific">Pseudoalteromonas citrea DSM 8771</name>
    <dbReference type="NCBI Taxonomy" id="1117314"/>
    <lineage>
        <taxon>Bacteria</taxon>
        <taxon>Pseudomonadati</taxon>
        <taxon>Pseudomonadota</taxon>
        <taxon>Gammaproteobacteria</taxon>
        <taxon>Alteromonadales</taxon>
        <taxon>Pseudoalteromonadaceae</taxon>
        <taxon>Pseudoalteromonas</taxon>
    </lineage>
</organism>
<dbReference type="AlphaFoldDB" id="U1JS38"/>
<dbReference type="STRING" id="1117314.PCIT_04852"/>
<proteinExistence type="predicted"/>
<keyword evidence="1" id="KW-0812">Transmembrane</keyword>
<evidence type="ECO:0000256" key="1">
    <source>
        <dbReference type="SAM" id="Phobius"/>
    </source>
</evidence>
<comment type="caution">
    <text evidence="2">The sequence shown here is derived from an EMBL/GenBank/DDBJ whole genome shotgun (WGS) entry which is preliminary data.</text>
</comment>
<feature type="transmembrane region" description="Helical" evidence="1">
    <location>
        <begin position="37"/>
        <end position="57"/>
    </location>
</feature>
<reference evidence="2" key="1">
    <citation type="journal article" date="2012" name="J. Bacteriol.">
        <title>Genome sequences of type strains of seven species of the marine bacterium Pseudoalteromonas.</title>
        <authorList>
            <person name="Xie B.B."/>
            <person name="Shu Y.L."/>
            <person name="Qin Q.L."/>
            <person name="Rong J.C."/>
            <person name="Zhang X.Y."/>
            <person name="Chen X.L."/>
            <person name="Shi M."/>
            <person name="He H.L."/>
            <person name="Zhou B.C."/>
            <person name="Zhang Y.Z."/>
        </authorList>
    </citation>
    <scope>NUCLEOTIDE SEQUENCE [LARGE SCALE GENOMIC DNA]</scope>
    <source>
        <strain evidence="2">NCIMB 1889</strain>
    </source>
</reference>
<name>U1JS38_9GAMM</name>
<keyword evidence="1" id="KW-1133">Transmembrane helix</keyword>
<protein>
    <submittedName>
        <fullName evidence="2">Uncharacterized protein</fullName>
    </submittedName>
</protein>
<sequence>MWESLCLYALKEFGEILNKFDYRFDAAPNQKAKVIRYIVYTLLVCIASFSFMYFIHYMGDVLNINVNQPIREFPTNVVILGLLGMLVAFTLIYTVLLILARVIFTKLRV</sequence>
<keyword evidence="1" id="KW-0472">Membrane</keyword>
<evidence type="ECO:0000313" key="2">
    <source>
        <dbReference type="EMBL" id="ERG19807.1"/>
    </source>
</evidence>
<gene>
    <name evidence="2" type="ORF">PCIT_04852</name>
</gene>
<feature type="transmembrane region" description="Helical" evidence="1">
    <location>
        <begin position="77"/>
        <end position="104"/>
    </location>
</feature>